<proteinExistence type="predicted"/>
<organism evidence="1 2">
    <name type="scientific">Taklimakanibacter albus</name>
    <dbReference type="NCBI Taxonomy" id="2800327"/>
    <lineage>
        <taxon>Bacteria</taxon>
        <taxon>Pseudomonadati</taxon>
        <taxon>Pseudomonadota</taxon>
        <taxon>Alphaproteobacteria</taxon>
        <taxon>Hyphomicrobiales</taxon>
        <taxon>Aestuariivirgaceae</taxon>
        <taxon>Taklimakanibacter</taxon>
    </lineage>
</organism>
<evidence type="ECO:0000313" key="2">
    <source>
        <dbReference type="Proteomes" id="UP000616151"/>
    </source>
</evidence>
<accession>A0ACC5R0X8</accession>
<gene>
    <name evidence="1" type="ORF">JHL16_07910</name>
</gene>
<reference evidence="1" key="1">
    <citation type="submission" date="2021-01" db="EMBL/GenBank/DDBJ databases">
        <authorList>
            <person name="Sun Q."/>
        </authorList>
    </citation>
    <scope>NUCLEOTIDE SEQUENCE</scope>
    <source>
        <strain evidence="1">YIM B02566</strain>
    </source>
</reference>
<comment type="caution">
    <text evidence="1">The sequence shown here is derived from an EMBL/GenBank/DDBJ whole genome shotgun (WGS) entry which is preliminary data.</text>
</comment>
<name>A0ACC5R0X8_9HYPH</name>
<protein>
    <submittedName>
        <fullName evidence="1">VanW family protein</fullName>
    </submittedName>
</protein>
<dbReference type="EMBL" id="JAENHL010000006">
    <property type="protein sequence ID" value="MBK1866275.1"/>
    <property type="molecule type" value="Genomic_DNA"/>
</dbReference>
<keyword evidence="2" id="KW-1185">Reference proteome</keyword>
<dbReference type="Proteomes" id="UP000616151">
    <property type="component" value="Unassembled WGS sequence"/>
</dbReference>
<sequence length="587" mass="64748">MRETNGTRDMTHRALSQVPSFWDMALFEAKATAFRLKRKTQETLSRKAVCRHGQGKALTSAPILARISSPLWHHLQGSQDRALTLGKIHNLRRAIRHLDGVEVPAGSLFSFWRQVGRTTRRRGFVEGRELREGCLIANVGGGLCQLSNALYEAALDAGLEIVERHAHSRVVPGSRASLGRDATVFWNYVDLRFRAARPFRIEATLRRDSLEIVLRGPGGLVTRKDGDLSVDEERLGANDCTSCGETECRRHDPERPFLPNDIGSTAWLVDACWPEFSILFSAIARTEDALLLPQRLRETPRYAWPRHVVAEESCATLVALRRALALRHAPRQGRALQDMLLRYDGALACHYAKKLSPVHEHLVISQNLLPHLWRLGELQGRSFDVLMIRHPMAELEAKLDAAKAVYPMSPTLGDFRAPQEIVVAERAALAAARTLYTPHSGIAAGDPARTQLIDWLKPAPRSRIARGGKSVLFPASALARKGAYALREAAQDLDLDIVVAGKAREGEGDFWGKVRTHQLDGAEWPEKIAAVILPALIEHEPRALLKALAHGLPVIATPECGLAGTAGVAEVPVCDPAGLRQQLLQVL</sequence>
<evidence type="ECO:0000313" key="1">
    <source>
        <dbReference type="EMBL" id="MBK1866275.1"/>
    </source>
</evidence>